<comment type="caution">
    <text evidence="2">The sequence shown here is derived from an EMBL/GenBank/DDBJ whole genome shotgun (WGS) entry which is preliminary data.</text>
</comment>
<name>A0A2I0KSX6_PUNGR</name>
<evidence type="ECO:0000313" key="2">
    <source>
        <dbReference type="EMBL" id="PKI71568.1"/>
    </source>
</evidence>
<evidence type="ECO:0000313" key="3">
    <source>
        <dbReference type="Proteomes" id="UP000233551"/>
    </source>
</evidence>
<feature type="signal peptide" evidence="1">
    <location>
        <begin position="1"/>
        <end position="22"/>
    </location>
</feature>
<proteinExistence type="predicted"/>
<sequence length="122" mass="13277">MWMGPCAVHLRLIRSWIFSTLSEGLLEEVHDLATSHSGMGGNKLFHQESPLRQLYPETPTLLLLLFKCRLSLTRAVVEIPIVAIEADARTKGVAVARAIPTTKEMVVGSSNGTTTLVSMCGT</sequence>
<dbReference type="Proteomes" id="UP000233551">
    <property type="component" value="Unassembled WGS sequence"/>
</dbReference>
<keyword evidence="1" id="KW-0732">Signal</keyword>
<reference evidence="2 3" key="1">
    <citation type="submission" date="2017-11" db="EMBL/GenBank/DDBJ databases">
        <title>De-novo sequencing of pomegranate (Punica granatum L.) genome.</title>
        <authorList>
            <person name="Akparov Z."/>
            <person name="Amiraslanov A."/>
            <person name="Hajiyeva S."/>
            <person name="Abbasov M."/>
            <person name="Kaur K."/>
            <person name="Hamwieh A."/>
            <person name="Solovyev V."/>
            <person name="Salamov A."/>
            <person name="Braich B."/>
            <person name="Kosarev P."/>
            <person name="Mahmoud A."/>
            <person name="Hajiyev E."/>
            <person name="Babayeva S."/>
            <person name="Izzatullayeva V."/>
            <person name="Mammadov A."/>
            <person name="Mammadov A."/>
            <person name="Sharifova S."/>
            <person name="Ojaghi J."/>
            <person name="Eynullazada K."/>
            <person name="Bayramov B."/>
            <person name="Abdulazimova A."/>
            <person name="Shahmuradov I."/>
        </authorList>
    </citation>
    <scope>NUCLEOTIDE SEQUENCE [LARGE SCALE GENOMIC DNA]</scope>
    <source>
        <strain evidence="3">cv. AG2017</strain>
        <tissue evidence="2">Leaf</tissue>
    </source>
</reference>
<evidence type="ECO:0000256" key="1">
    <source>
        <dbReference type="SAM" id="SignalP"/>
    </source>
</evidence>
<dbReference type="AlphaFoldDB" id="A0A2I0KSX6"/>
<keyword evidence="3" id="KW-1185">Reference proteome</keyword>
<accession>A0A2I0KSX6</accession>
<feature type="chain" id="PRO_5014120903" evidence="1">
    <location>
        <begin position="23"/>
        <end position="122"/>
    </location>
</feature>
<dbReference type="EMBL" id="PGOL01000365">
    <property type="protein sequence ID" value="PKI71568.1"/>
    <property type="molecule type" value="Genomic_DNA"/>
</dbReference>
<gene>
    <name evidence="2" type="ORF">CRG98_008085</name>
</gene>
<protein>
    <submittedName>
        <fullName evidence="2">Uncharacterized protein</fullName>
    </submittedName>
</protein>
<organism evidence="2 3">
    <name type="scientific">Punica granatum</name>
    <name type="common">Pomegranate</name>
    <dbReference type="NCBI Taxonomy" id="22663"/>
    <lineage>
        <taxon>Eukaryota</taxon>
        <taxon>Viridiplantae</taxon>
        <taxon>Streptophyta</taxon>
        <taxon>Embryophyta</taxon>
        <taxon>Tracheophyta</taxon>
        <taxon>Spermatophyta</taxon>
        <taxon>Magnoliopsida</taxon>
        <taxon>eudicotyledons</taxon>
        <taxon>Gunneridae</taxon>
        <taxon>Pentapetalae</taxon>
        <taxon>rosids</taxon>
        <taxon>malvids</taxon>
        <taxon>Myrtales</taxon>
        <taxon>Lythraceae</taxon>
        <taxon>Punica</taxon>
    </lineage>
</organism>